<name>A0ABM8W3C2_GIGMA</name>
<protein>
    <submittedName>
        <fullName evidence="2">4990_t:CDS:1</fullName>
    </submittedName>
</protein>
<accession>A0ABM8W3C2</accession>
<dbReference type="Proteomes" id="UP000789901">
    <property type="component" value="Unassembled WGS sequence"/>
</dbReference>
<evidence type="ECO:0000256" key="1">
    <source>
        <dbReference type="SAM" id="MobiDB-lite"/>
    </source>
</evidence>
<evidence type="ECO:0000313" key="2">
    <source>
        <dbReference type="EMBL" id="CAG8514195.1"/>
    </source>
</evidence>
<feature type="non-terminal residue" evidence="2">
    <location>
        <position position="1"/>
    </location>
</feature>
<dbReference type="EMBL" id="CAJVQB010000940">
    <property type="protein sequence ID" value="CAG8514195.1"/>
    <property type="molecule type" value="Genomic_DNA"/>
</dbReference>
<gene>
    <name evidence="2" type="ORF">GMARGA_LOCUS2835</name>
</gene>
<reference evidence="2 3" key="1">
    <citation type="submission" date="2021-06" db="EMBL/GenBank/DDBJ databases">
        <authorList>
            <person name="Kallberg Y."/>
            <person name="Tangrot J."/>
            <person name="Rosling A."/>
        </authorList>
    </citation>
    <scope>NUCLEOTIDE SEQUENCE [LARGE SCALE GENOMIC DNA]</scope>
    <source>
        <strain evidence="2 3">120-4 pot B 10/14</strain>
    </source>
</reference>
<comment type="caution">
    <text evidence="2">The sequence shown here is derived from an EMBL/GenBank/DDBJ whole genome shotgun (WGS) entry which is preliminary data.</text>
</comment>
<organism evidence="2 3">
    <name type="scientific">Gigaspora margarita</name>
    <dbReference type="NCBI Taxonomy" id="4874"/>
    <lineage>
        <taxon>Eukaryota</taxon>
        <taxon>Fungi</taxon>
        <taxon>Fungi incertae sedis</taxon>
        <taxon>Mucoromycota</taxon>
        <taxon>Glomeromycotina</taxon>
        <taxon>Glomeromycetes</taxon>
        <taxon>Diversisporales</taxon>
        <taxon>Gigasporaceae</taxon>
        <taxon>Gigaspora</taxon>
    </lineage>
</organism>
<proteinExistence type="predicted"/>
<feature type="region of interest" description="Disordered" evidence="1">
    <location>
        <begin position="1"/>
        <end position="110"/>
    </location>
</feature>
<keyword evidence="3" id="KW-1185">Reference proteome</keyword>
<feature type="compositionally biased region" description="Low complexity" evidence="1">
    <location>
        <begin position="1"/>
        <end position="63"/>
    </location>
</feature>
<sequence length="240" mass="26226">PTQPQQATQPETTPQRTQPQQTPQPETIQQPQPQSTQPESPTQPPQQSSIQQQSTAQQPNTQPTQPPQQPTQSTAQQPDTQPNTTPAAPQLTTQPSTQAGTQQSTPQQPIVKLRGGKIITSEDHNSHAQTIVPPDVDSKTITKFTTTVFIETVTQVYPGYTTTITTTNENGELTTYSTYYPPSTIIVLQTVTGVVPLGYEITDQNGANSLGDYGLFNRRNDGLVSVALSLWIVMWRMAYG</sequence>
<evidence type="ECO:0000313" key="3">
    <source>
        <dbReference type="Proteomes" id="UP000789901"/>
    </source>
</evidence>
<feature type="compositionally biased region" description="Low complexity" evidence="1">
    <location>
        <begin position="70"/>
        <end position="99"/>
    </location>
</feature>